<feature type="compositionally biased region" description="Basic and acidic residues" evidence="4">
    <location>
        <begin position="445"/>
        <end position="454"/>
    </location>
</feature>
<accession>A0A2P1MY11</accession>
<evidence type="ECO:0000256" key="1">
    <source>
        <dbReference type="ARBA" id="ARBA00022741"/>
    </source>
</evidence>
<dbReference type="InterPro" id="IPR027417">
    <property type="entry name" value="P-loop_NTPase"/>
</dbReference>
<dbReference type="PROSITE" id="PS51199">
    <property type="entry name" value="SF4_HELICASE"/>
    <property type="match status" value="1"/>
</dbReference>
<dbReference type="GO" id="GO:0005524">
    <property type="term" value="F:ATP binding"/>
    <property type="evidence" value="ECO:0007669"/>
    <property type="project" value="UniProtKB-KW"/>
</dbReference>
<keyword evidence="1" id="KW-0547">Nucleotide-binding</keyword>
<name>A0A2P1MY11_9CAUD</name>
<keyword evidence="2" id="KW-0067">ATP-binding</keyword>
<sequence length="481" mass="54806">MSKTIKDSILSKSIKDIGFARDVLTTLPGKLFTDNDNMSTIFTVLKRNAVTNSEPLSQQALSAKIEELLDRSKKDPEEVTQTIQYLDGLYNVEVDSQDKGLNKEIERYVKTELSKNALAKFLSENKQEDSENLNELIDELKQIDIKDIAGTNGSFIDFFKDVDKKRELLNTINQNKFSTGYHALDREIEGGIARGEVGVFIAPTGKGKSFFASNLARNYVKQGLNVLYVALEELENRLVLRAEQQFAGIDKKTLMNSEMQLNEDLFEGIQSIYKRDGHMFGDYYIAKYQPNELSIGNLEQLIVDTTIKKGKNIDVVVIDYPKLMRNQFDRYYDISESGGKMFEEIRSLAQKYDFVCWTLAQTNRTAYSAEVITSEHVEGSRKILNTVEVALVLNQTSEEFKSGFMRLYLDKVRNGTRTGDPFVHLKVEPEKMRIRDETEDELIEHKSLINDSDSKPNNSKFENTENKREALNNKFGGMSIG</sequence>
<dbReference type="Gene3D" id="3.40.50.300">
    <property type="entry name" value="P-loop containing nucleotide triphosphate hydrolases"/>
    <property type="match status" value="1"/>
</dbReference>
<keyword evidence="6" id="KW-0378">Hydrolase</keyword>
<evidence type="ECO:0000256" key="3">
    <source>
        <dbReference type="SAM" id="Coils"/>
    </source>
</evidence>
<proteinExistence type="predicted"/>
<reference evidence="6 7" key="1">
    <citation type="submission" date="2018-03" db="EMBL/GenBank/DDBJ databases">
        <title>Isolation, the biological characteristics and genomics of two new strains of lysate Staphylococcus aureus phage.</title>
        <authorList>
            <person name="Jin X."/>
            <person name="Zhang C."/>
        </authorList>
    </citation>
    <scope>NUCLEOTIDE SEQUENCE [LARGE SCALE GENOMIC DNA]</scope>
</reference>
<organism evidence="6 7">
    <name type="scientific">Staphylococcus phage phiSA_BS1</name>
    <dbReference type="NCBI Taxonomy" id="2126734"/>
    <lineage>
        <taxon>Viruses</taxon>
        <taxon>Duplodnaviria</taxon>
        <taxon>Heunggongvirae</taxon>
        <taxon>Uroviricota</taxon>
        <taxon>Caudoviricetes</taxon>
        <taxon>Herelleviridae</taxon>
        <taxon>Twortvirinae</taxon>
        <taxon>Baoshanvirus</taxon>
        <taxon>Baoshanvirus BS1</taxon>
    </lineage>
</organism>
<dbReference type="GeneID" id="54990029"/>
<evidence type="ECO:0000256" key="4">
    <source>
        <dbReference type="SAM" id="MobiDB-lite"/>
    </source>
</evidence>
<dbReference type="RefSeq" id="YP_009799540.1">
    <property type="nucleotide sequence ID" value="NC_047945.1"/>
</dbReference>
<evidence type="ECO:0000313" key="6">
    <source>
        <dbReference type="EMBL" id="AVP40448.1"/>
    </source>
</evidence>
<dbReference type="PANTHER" id="PTHR43637:SF2">
    <property type="entry name" value="PROTEIN GVPD 1"/>
    <property type="match status" value="1"/>
</dbReference>
<feature type="compositionally biased region" description="Basic and acidic residues" evidence="4">
    <location>
        <begin position="462"/>
        <end position="471"/>
    </location>
</feature>
<evidence type="ECO:0000259" key="5">
    <source>
        <dbReference type="PROSITE" id="PS51199"/>
    </source>
</evidence>
<dbReference type="PANTHER" id="PTHR43637">
    <property type="entry name" value="UPF0273 PROTEIN TM_0370"/>
    <property type="match status" value="1"/>
</dbReference>
<dbReference type="Proteomes" id="UP000241797">
    <property type="component" value="Segment"/>
</dbReference>
<dbReference type="GO" id="GO:0006260">
    <property type="term" value="P:DNA replication"/>
    <property type="evidence" value="ECO:0007669"/>
    <property type="project" value="InterPro"/>
</dbReference>
<dbReference type="EMBL" id="MH078572">
    <property type="protein sequence ID" value="AVP40448.1"/>
    <property type="molecule type" value="Genomic_DNA"/>
</dbReference>
<feature type="domain" description="SF4 helicase" evidence="5">
    <location>
        <begin position="170"/>
        <end position="441"/>
    </location>
</feature>
<evidence type="ECO:0000256" key="2">
    <source>
        <dbReference type="ARBA" id="ARBA00022840"/>
    </source>
</evidence>
<keyword evidence="6" id="KW-0347">Helicase</keyword>
<evidence type="ECO:0000313" key="7">
    <source>
        <dbReference type="Proteomes" id="UP000241797"/>
    </source>
</evidence>
<protein>
    <submittedName>
        <fullName evidence="6">DNA helicase</fullName>
    </submittedName>
</protein>
<dbReference type="Pfam" id="PF03796">
    <property type="entry name" value="DnaB_C"/>
    <property type="match status" value="1"/>
</dbReference>
<keyword evidence="3" id="KW-0175">Coiled coil</keyword>
<dbReference type="InterPro" id="IPR007694">
    <property type="entry name" value="DNA_helicase_DnaB-like_C"/>
</dbReference>
<feature type="region of interest" description="Disordered" evidence="4">
    <location>
        <begin position="445"/>
        <end position="481"/>
    </location>
</feature>
<feature type="coiled-coil region" evidence="3">
    <location>
        <begin position="119"/>
        <end position="146"/>
    </location>
</feature>
<dbReference type="KEGG" id="vg:54990029"/>
<dbReference type="GO" id="GO:0003678">
    <property type="term" value="F:DNA helicase activity"/>
    <property type="evidence" value="ECO:0007669"/>
    <property type="project" value="InterPro"/>
</dbReference>
<dbReference type="SUPFAM" id="SSF52540">
    <property type="entry name" value="P-loop containing nucleoside triphosphate hydrolases"/>
    <property type="match status" value="1"/>
</dbReference>
<keyword evidence="7" id="KW-1185">Reference proteome</keyword>